<keyword evidence="1" id="KW-1133">Transmembrane helix</keyword>
<gene>
    <name evidence="2" type="ORF">SAMN04488101_11076</name>
</gene>
<organism evidence="2 3">
    <name type="scientific">Pedobacter nyackensis</name>
    <dbReference type="NCBI Taxonomy" id="475255"/>
    <lineage>
        <taxon>Bacteria</taxon>
        <taxon>Pseudomonadati</taxon>
        <taxon>Bacteroidota</taxon>
        <taxon>Sphingobacteriia</taxon>
        <taxon>Sphingobacteriales</taxon>
        <taxon>Sphingobacteriaceae</taxon>
        <taxon>Pedobacter</taxon>
    </lineage>
</organism>
<keyword evidence="3" id="KW-1185">Reference proteome</keyword>
<evidence type="ECO:0000313" key="3">
    <source>
        <dbReference type="Proteomes" id="UP000192678"/>
    </source>
</evidence>
<name>A0A1W2E7H5_9SPHI</name>
<feature type="transmembrane region" description="Helical" evidence="1">
    <location>
        <begin position="16"/>
        <end position="37"/>
    </location>
</feature>
<protein>
    <submittedName>
        <fullName evidence="2">Uncharacterized protein</fullName>
    </submittedName>
</protein>
<feature type="transmembrane region" description="Helical" evidence="1">
    <location>
        <begin position="49"/>
        <end position="66"/>
    </location>
</feature>
<dbReference type="STRING" id="475255.SAMN04488101_11076"/>
<keyword evidence="1" id="KW-0812">Transmembrane</keyword>
<accession>A0A1W2E7H5</accession>
<evidence type="ECO:0000256" key="1">
    <source>
        <dbReference type="SAM" id="Phobius"/>
    </source>
</evidence>
<proteinExistence type="predicted"/>
<dbReference type="AlphaFoldDB" id="A0A1W2E7H5"/>
<dbReference type="Proteomes" id="UP000192678">
    <property type="component" value="Unassembled WGS sequence"/>
</dbReference>
<reference evidence="2 3" key="1">
    <citation type="submission" date="2017-04" db="EMBL/GenBank/DDBJ databases">
        <authorList>
            <person name="Afonso C.L."/>
            <person name="Miller P.J."/>
            <person name="Scott M.A."/>
            <person name="Spackman E."/>
            <person name="Goraichik I."/>
            <person name="Dimitrov K.M."/>
            <person name="Suarez D.L."/>
            <person name="Swayne D.E."/>
        </authorList>
    </citation>
    <scope>NUCLEOTIDE SEQUENCE [LARGE SCALE GENOMIC DNA]</scope>
    <source>
        <strain evidence="2 3">DSM 19625</strain>
    </source>
</reference>
<dbReference type="EMBL" id="FWYB01000010">
    <property type="protein sequence ID" value="SMD04998.1"/>
    <property type="molecule type" value="Genomic_DNA"/>
</dbReference>
<sequence length="76" mass="8913">MFNLETFKQKSPQQRFLFILGLVMFLFYVVLGGMLILGTTVLAEIQQKYRIMLGCLLIVYGVIRFIRLINQKHEES</sequence>
<evidence type="ECO:0000313" key="2">
    <source>
        <dbReference type="EMBL" id="SMD04998.1"/>
    </source>
</evidence>
<keyword evidence="1" id="KW-0472">Membrane</keyword>